<protein>
    <submittedName>
        <fullName evidence="1">Uncharacterized protein</fullName>
    </submittedName>
</protein>
<dbReference type="AlphaFoldDB" id="D4DRV0"/>
<dbReference type="Proteomes" id="UP000005536">
    <property type="component" value="Unassembled WGS sequence"/>
</dbReference>
<accession>D4DRV0</accession>
<gene>
    <name evidence="1" type="ORF">NEIELOOT_01793</name>
</gene>
<evidence type="ECO:0000313" key="1">
    <source>
        <dbReference type="EMBL" id="EFE49437.1"/>
    </source>
</evidence>
<name>D4DRV0_NEIEG</name>
<comment type="caution">
    <text evidence="1">The sequence shown here is derived from an EMBL/GenBank/DDBJ whole genome shotgun (WGS) entry which is preliminary data.</text>
</comment>
<proteinExistence type="predicted"/>
<dbReference type="EMBL" id="ADBF01000107">
    <property type="protein sequence ID" value="EFE49437.1"/>
    <property type="molecule type" value="Genomic_DNA"/>
</dbReference>
<organism evidence="1 2">
    <name type="scientific">Neisseria elongata subsp. glycolytica ATCC 29315</name>
    <dbReference type="NCBI Taxonomy" id="546263"/>
    <lineage>
        <taxon>Bacteria</taxon>
        <taxon>Pseudomonadati</taxon>
        <taxon>Pseudomonadota</taxon>
        <taxon>Betaproteobacteria</taxon>
        <taxon>Neisseriales</taxon>
        <taxon>Neisseriaceae</taxon>
        <taxon>Neisseria</taxon>
    </lineage>
</organism>
<reference evidence="1 2" key="1">
    <citation type="submission" date="2010-02" db="EMBL/GenBank/DDBJ databases">
        <authorList>
            <person name="Weinstock G."/>
            <person name="Sodergren E."/>
            <person name="Clifton S."/>
            <person name="Fulton L."/>
            <person name="Fulton B."/>
            <person name="Courtney L."/>
            <person name="Fronick C."/>
            <person name="Harrison M."/>
            <person name="Strong C."/>
            <person name="Farmer C."/>
            <person name="Delahaunty K."/>
            <person name="Markovic C."/>
            <person name="Hall O."/>
            <person name="Minx P."/>
            <person name="Tomlinson C."/>
            <person name="Mitreva M."/>
            <person name="Nelson J."/>
            <person name="Hou S."/>
            <person name="Wollam A."/>
            <person name="Pepin K.H."/>
            <person name="Johnson M."/>
            <person name="Bhonagiri V."/>
            <person name="Zhang X."/>
            <person name="Suruliraj S."/>
            <person name="Warren W."/>
            <person name="Chinwalla A."/>
            <person name="Mardis E.R."/>
            <person name="Wilson R.K."/>
        </authorList>
    </citation>
    <scope>NUCLEOTIDE SEQUENCE [LARGE SCALE GENOMIC DNA]</scope>
    <source>
        <strain evidence="1 2">ATCC 29315</strain>
    </source>
</reference>
<evidence type="ECO:0000313" key="2">
    <source>
        <dbReference type="Proteomes" id="UP000005536"/>
    </source>
</evidence>
<sequence>MFKIVCGGFPVKDLQIELLYDPAIPLLDIYPKDRRALIWKVLAQLFSLQHYSQLLRVGANPSVHKQMDRLKIVVHIAHGLLF</sequence>
<feature type="non-terminal residue" evidence="1">
    <location>
        <position position="82"/>
    </location>
</feature>